<gene>
    <name evidence="3" type="ORF">V8201_12110</name>
</gene>
<evidence type="ECO:0000313" key="3">
    <source>
        <dbReference type="EMBL" id="MEI5687824.1"/>
    </source>
</evidence>
<proteinExistence type="predicted"/>
<dbReference type="Proteomes" id="UP001367771">
    <property type="component" value="Unassembled WGS sequence"/>
</dbReference>
<dbReference type="InterPro" id="IPR001296">
    <property type="entry name" value="Glyco_trans_1"/>
</dbReference>
<dbReference type="InterPro" id="IPR050194">
    <property type="entry name" value="Glycosyltransferase_grp1"/>
</dbReference>
<dbReference type="GO" id="GO:0016757">
    <property type="term" value="F:glycosyltransferase activity"/>
    <property type="evidence" value="ECO:0007669"/>
    <property type="project" value="UniProtKB-KW"/>
</dbReference>
<name>A0ABU8H4A2_9SPHN</name>
<dbReference type="RefSeq" id="WP_051583292.1">
    <property type="nucleotide sequence ID" value="NZ_JBBBDM010000005.1"/>
</dbReference>
<organism evidence="3 4">
    <name type="scientific">Sphingomonas kyungheensis</name>
    <dbReference type="NCBI Taxonomy" id="1069987"/>
    <lineage>
        <taxon>Bacteria</taxon>
        <taxon>Pseudomonadati</taxon>
        <taxon>Pseudomonadota</taxon>
        <taxon>Alphaproteobacteria</taxon>
        <taxon>Sphingomonadales</taxon>
        <taxon>Sphingomonadaceae</taxon>
        <taxon>Sphingomonas</taxon>
    </lineage>
</organism>
<protein>
    <submittedName>
        <fullName evidence="3">Glycosyltransferase</fullName>
        <ecNumber evidence="3">2.4.-.-</ecNumber>
    </submittedName>
</protein>
<feature type="domain" description="Glycosyl transferase family 1" evidence="1">
    <location>
        <begin position="213"/>
        <end position="335"/>
    </location>
</feature>
<evidence type="ECO:0000259" key="2">
    <source>
        <dbReference type="Pfam" id="PF13439"/>
    </source>
</evidence>
<dbReference type="InterPro" id="IPR028098">
    <property type="entry name" value="Glyco_trans_4-like_N"/>
</dbReference>
<feature type="domain" description="Glycosyltransferase subfamily 4-like N-terminal" evidence="2">
    <location>
        <begin position="25"/>
        <end position="198"/>
    </location>
</feature>
<keyword evidence="3" id="KW-0808">Transferase</keyword>
<dbReference type="EMBL" id="JBBBDM010000005">
    <property type="protein sequence ID" value="MEI5687824.1"/>
    <property type="molecule type" value="Genomic_DNA"/>
</dbReference>
<dbReference type="PANTHER" id="PTHR45947">
    <property type="entry name" value="SULFOQUINOVOSYL TRANSFERASE SQD2"/>
    <property type="match status" value="1"/>
</dbReference>
<keyword evidence="4" id="KW-1185">Reference proteome</keyword>
<keyword evidence="3" id="KW-0328">Glycosyltransferase</keyword>
<reference evidence="3 4" key="1">
    <citation type="journal article" date="2013" name="Int. J. Syst. Evol. Microbiol.">
        <title>Sphingomonas kyungheensis sp. nov., a bacterium with ginsenoside-converting activity isolated from soil of a ginseng field.</title>
        <authorList>
            <person name="Son H.M."/>
            <person name="Yang J.E."/>
            <person name="Park Y."/>
            <person name="Han C.K."/>
            <person name="Kim S.G."/>
            <person name="Kook M."/>
            <person name="Yi T.H."/>
        </authorList>
    </citation>
    <scope>NUCLEOTIDE SEQUENCE [LARGE SCALE GENOMIC DNA]</scope>
    <source>
        <strain evidence="3 4">LMG 26582</strain>
    </source>
</reference>
<dbReference type="EC" id="2.4.-.-" evidence="3"/>
<evidence type="ECO:0000313" key="4">
    <source>
        <dbReference type="Proteomes" id="UP001367771"/>
    </source>
</evidence>
<evidence type="ECO:0000259" key="1">
    <source>
        <dbReference type="Pfam" id="PF00534"/>
    </source>
</evidence>
<sequence>MTPETPSAPRPRKVAIVHYWLVTMRGGERVLERICDLYPDADIFTHVVDEGALSQTLKRHRIFSTFIAKLPLAKTQYQKYLPLMPAALEALDLSAYDLVISCEAGPAKGVITRPDAVHVTYCHSPMRYIWDQYHAYRKASGKLAGLYLRLVAPRMRAWDRMSASRPDVIMANSQFVRRRIGKFWGREASVVYPPVDVDIFQRSDAVSDECVWISQLVPYKRPDIAVEAFTRSGRKLHVIGDGPMLETLKAKAGPNVRFTTRMRFDELRAAYAQARALIFTAEEDFGIIPVESQAAGRPVVVFGRGGGTETVIDGETGIHFHEQTADSLIAAMDRFDAWLPGFDPEAAIANASRFARANFLRDFAAEVARAERLVAADSVLASAEAGASTDTAFAADQPQTW</sequence>
<dbReference type="Gene3D" id="3.40.50.2000">
    <property type="entry name" value="Glycogen Phosphorylase B"/>
    <property type="match status" value="2"/>
</dbReference>
<dbReference type="Pfam" id="PF00534">
    <property type="entry name" value="Glycos_transf_1"/>
    <property type="match status" value="1"/>
</dbReference>
<dbReference type="Pfam" id="PF13439">
    <property type="entry name" value="Glyco_transf_4"/>
    <property type="match status" value="1"/>
</dbReference>
<dbReference type="SUPFAM" id="SSF53756">
    <property type="entry name" value="UDP-Glycosyltransferase/glycogen phosphorylase"/>
    <property type="match status" value="1"/>
</dbReference>
<dbReference type="PANTHER" id="PTHR45947:SF3">
    <property type="entry name" value="SULFOQUINOVOSYL TRANSFERASE SQD2"/>
    <property type="match status" value="1"/>
</dbReference>
<comment type="caution">
    <text evidence="3">The sequence shown here is derived from an EMBL/GenBank/DDBJ whole genome shotgun (WGS) entry which is preliminary data.</text>
</comment>
<accession>A0ABU8H4A2</accession>